<accession>A0A0E9WQ66</accession>
<feature type="transmembrane region" description="Helical" evidence="1">
    <location>
        <begin position="25"/>
        <end position="45"/>
    </location>
</feature>
<keyword evidence="1" id="KW-1133">Transmembrane helix</keyword>
<dbReference type="AlphaFoldDB" id="A0A0E9WQ66"/>
<organism evidence="2">
    <name type="scientific">Anguilla anguilla</name>
    <name type="common">European freshwater eel</name>
    <name type="synonym">Muraena anguilla</name>
    <dbReference type="NCBI Taxonomy" id="7936"/>
    <lineage>
        <taxon>Eukaryota</taxon>
        <taxon>Metazoa</taxon>
        <taxon>Chordata</taxon>
        <taxon>Craniata</taxon>
        <taxon>Vertebrata</taxon>
        <taxon>Euteleostomi</taxon>
        <taxon>Actinopterygii</taxon>
        <taxon>Neopterygii</taxon>
        <taxon>Teleostei</taxon>
        <taxon>Anguilliformes</taxon>
        <taxon>Anguillidae</taxon>
        <taxon>Anguilla</taxon>
    </lineage>
</organism>
<evidence type="ECO:0000256" key="1">
    <source>
        <dbReference type="SAM" id="Phobius"/>
    </source>
</evidence>
<dbReference type="EMBL" id="GBXM01016171">
    <property type="protein sequence ID" value="JAH92406.1"/>
    <property type="molecule type" value="Transcribed_RNA"/>
</dbReference>
<keyword evidence="1" id="KW-0812">Transmembrane</keyword>
<name>A0A0E9WQ66_ANGAN</name>
<sequence>MEEPRDLKDFLSILVGVVRTKTGSFFSTLALVPFSFLLLLMLFFLPFELLTVHSVIPAPGFCAASKTLSTKCTHTHNDRRTHYRYINI</sequence>
<keyword evidence="1" id="KW-0472">Membrane</keyword>
<reference evidence="2" key="1">
    <citation type="submission" date="2014-11" db="EMBL/GenBank/DDBJ databases">
        <authorList>
            <person name="Amaro Gonzalez C."/>
        </authorList>
    </citation>
    <scope>NUCLEOTIDE SEQUENCE</scope>
</reference>
<evidence type="ECO:0000313" key="2">
    <source>
        <dbReference type="EMBL" id="JAH92406.1"/>
    </source>
</evidence>
<reference evidence="2" key="2">
    <citation type="journal article" date="2015" name="Fish Shellfish Immunol.">
        <title>Early steps in the European eel (Anguilla anguilla)-Vibrio vulnificus interaction in the gills: Role of the RtxA13 toxin.</title>
        <authorList>
            <person name="Callol A."/>
            <person name="Pajuelo D."/>
            <person name="Ebbesson L."/>
            <person name="Teles M."/>
            <person name="MacKenzie S."/>
            <person name="Amaro C."/>
        </authorList>
    </citation>
    <scope>NUCLEOTIDE SEQUENCE</scope>
</reference>
<proteinExistence type="predicted"/>
<protein>
    <submittedName>
        <fullName evidence="2">Uncharacterized protein</fullName>
    </submittedName>
</protein>